<dbReference type="GO" id="GO:0004674">
    <property type="term" value="F:protein serine/threonine kinase activity"/>
    <property type="evidence" value="ECO:0007669"/>
    <property type="project" value="UniProtKB-KW"/>
</dbReference>
<evidence type="ECO:0000256" key="3">
    <source>
        <dbReference type="ARBA" id="ARBA00022679"/>
    </source>
</evidence>
<keyword evidence="6" id="KW-0067">ATP-binding</keyword>
<sequence length="888" mass="105372">MSQLIKLQYAEFQIISQITEKTGLYKRGQEQWICKQIVLDKKKTQKELIDEIDQMKIRLQKAGIYIPEGYMEDKQGISLVYKRFKNSMGDLIRVHRRQGKFITMNLMQKYVDEYTNWLDKIHKSKKTEAQRFCHCRIKPQNLFEDEDGNCVITDFQQFSNENNEYYLPPESIAIIKKNQSYTYAQSGQGDQFGIDPQKIDVWQLGIVFLQMASLREIEELIVFRDLQAHESQKAIEIREIVRKTYGNHLINLIEKMLEKNPNNRPLLSDLEDLVQDFFSQNAIIADEKLMATINKQQLSIFDDVMKFVKESQTLLLGEFEIREQNYRNQLDLEVFIMVLKKFNGPNIQLLEMKTLADQLGVLQDNNINYKIFCLKAKQYQVGSPSTKIEAILTNLKVQLKNKNTNTIEISQEYDINQKGKVKVKALKMGLFDKQISINDDELELLYTIIEKDAQDQIDYYAFNDLINQGLAKYKESRESSIVNSDDLESKLQNEFLQFIIKQLQDRDETANSYYKCNQEIDKIVFSFSQYMEKETCTLLDLYRQTDKDRDYYISNEEFTDLLQSTIGYTSSQNVQKQLFEIFDMDSDGKINFMEFEYQVYKRNEITVNQIEEMKNVMLNGRNPQIEQQISTLFYIISKGSVYIDFRQFLMHINQYKKYRILELDQFFRYFDKKYTEKVDQFRFILYFQQQQTKGLEHINNPSKIKKFDLSFYKQELQKKCIQKNIDLFDLLCYYGETDLTISKPMQLQQAFLFLEIMAPISDIEQFYYTYMEGENGYMSITQLYLQMNNPGKLLAKALNFLMVKQKQWTRQKIWNIIGESTWGISQFQTINQELYLGLKNHELGKAFQYWDAQNLGKITYTMYEEILNLNQIVVPTKNNNIIKKKQSQ</sequence>
<evidence type="ECO:0000256" key="4">
    <source>
        <dbReference type="ARBA" id="ARBA00022741"/>
    </source>
</evidence>
<dbReference type="Proteomes" id="UP000692954">
    <property type="component" value="Unassembled WGS sequence"/>
</dbReference>
<evidence type="ECO:0000259" key="11">
    <source>
        <dbReference type="PROSITE" id="PS50222"/>
    </source>
</evidence>
<name>A0A8S1R6J6_9CILI</name>
<keyword evidence="5" id="KW-0418">Kinase</keyword>
<evidence type="ECO:0000313" key="13">
    <source>
        <dbReference type="Proteomes" id="UP000692954"/>
    </source>
</evidence>
<evidence type="ECO:0000256" key="2">
    <source>
        <dbReference type="ARBA" id="ARBA00022527"/>
    </source>
</evidence>
<dbReference type="InterPro" id="IPR002048">
    <property type="entry name" value="EF_hand_dom"/>
</dbReference>
<evidence type="ECO:0000256" key="6">
    <source>
        <dbReference type="ARBA" id="ARBA00022840"/>
    </source>
</evidence>
<dbReference type="EC" id="2.7.11.1" evidence="1"/>
<dbReference type="GO" id="GO:0005524">
    <property type="term" value="F:ATP binding"/>
    <property type="evidence" value="ECO:0007669"/>
    <property type="project" value="UniProtKB-KW"/>
</dbReference>
<keyword evidence="3" id="KW-0808">Transferase</keyword>
<comment type="caution">
    <text evidence="12">The sequence shown here is derived from an EMBL/GenBank/DDBJ whole genome shotgun (WGS) entry which is preliminary data.</text>
</comment>
<evidence type="ECO:0000313" key="12">
    <source>
        <dbReference type="EMBL" id="CAD8123746.1"/>
    </source>
</evidence>
<dbReference type="CDD" id="cd00051">
    <property type="entry name" value="EFh"/>
    <property type="match status" value="1"/>
</dbReference>
<accession>A0A8S1R6J6</accession>
<evidence type="ECO:0000256" key="1">
    <source>
        <dbReference type="ARBA" id="ARBA00012513"/>
    </source>
</evidence>
<dbReference type="InterPro" id="IPR050660">
    <property type="entry name" value="NEK_Ser/Thr_kinase"/>
</dbReference>
<dbReference type="InterPro" id="IPR018247">
    <property type="entry name" value="EF_Hand_1_Ca_BS"/>
</dbReference>
<reference evidence="12" key="1">
    <citation type="submission" date="2021-01" db="EMBL/GenBank/DDBJ databases">
        <authorList>
            <consortium name="Genoscope - CEA"/>
            <person name="William W."/>
        </authorList>
    </citation>
    <scope>NUCLEOTIDE SEQUENCE</scope>
</reference>
<evidence type="ECO:0000256" key="5">
    <source>
        <dbReference type="ARBA" id="ARBA00022777"/>
    </source>
</evidence>
<dbReference type="SMART" id="SM00220">
    <property type="entry name" value="S_TKc"/>
    <property type="match status" value="1"/>
</dbReference>
<comment type="catalytic activity">
    <reaction evidence="8">
        <text>L-threonyl-[protein] + ATP = O-phospho-L-threonyl-[protein] + ADP + H(+)</text>
        <dbReference type="Rhea" id="RHEA:46608"/>
        <dbReference type="Rhea" id="RHEA-COMP:11060"/>
        <dbReference type="Rhea" id="RHEA-COMP:11605"/>
        <dbReference type="ChEBI" id="CHEBI:15378"/>
        <dbReference type="ChEBI" id="CHEBI:30013"/>
        <dbReference type="ChEBI" id="CHEBI:30616"/>
        <dbReference type="ChEBI" id="CHEBI:61977"/>
        <dbReference type="ChEBI" id="CHEBI:456216"/>
        <dbReference type="EC" id="2.7.11.1"/>
    </reaction>
</comment>
<dbReference type="PANTHER" id="PTHR43671">
    <property type="entry name" value="SERINE/THREONINE-PROTEIN KINASE NEK"/>
    <property type="match status" value="1"/>
</dbReference>
<dbReference type="InterPro" id="IPR000719">
    <property type="entry name" value="Prot_kinase_dom"/>
</dbReference>
<dbReference type="PROSITE" id="PS50011">
    <property type="entry name" value="PROTEIN_KINASE_DOM"/>
    <property type="match status" value="1"/>
</dbReference>
<dbReference type="EMBL" id="CAJJDN010000147">
    <property type="protein sequence ID" value="CAD8123746.1"/>
    <property type="molecule type" value="Genomic_DNA"/>
</dbReference>
<comment type="catalytic activity">
    <reaction evidence="9">
        <text>L-seryl-[protein] + ATP = O-phospho-L-seryl-[protein] + ADP + H(+)</text>
        <dbReference type="Rhea" id="RHEA:17989"/>
        <dbReference type="Rhea" id="RHEA-COMP:9863"/>
        <dbReference type="Rhea" id="RHEA-COMP:11604"/>
        <dbReference type="ChEBI" id="CHEBI:15378"/>
        <dbReference type="ChEBI" id="CHEBI:29999"/>
        <dbReference type="ChEBI" id="CHEBI:30616"/>
        <dbReference type="ChEBI" id="CHEBI:83421"/>
        <dbReference type="ChEBI" id="CHEBI:456216"/>
        <dbReference type="EC" id="2.7.11.1"/>
    </reaction>
</comment>
<dbReference type="AlphaFoldDB" id="A0A8S1R6J6"/>
<dbReference type="PROSITE" id="PS00018">
    <property type="entry name" value="EF_HAND_1"/>
    <property type="match status" value="1"/>
</dbReference>
<proteinExistence type="inferred from homology"/>
<keyword evidence="2" id="KW-0723">Serine/threonine-protein kinase</keyword>
<evidence type="ECO:0000256" key="7">
    <source>
        <dbReference type="ARBA" id="ARBA00024334"/>
    </source>
</evidence>
<comment type="similarity">
    <text evidence="7">Belongs to the protein kinase superfamily. Ser/Thr protein kinase family. CDPK subfamily.</text>
</comment>
<evidence type="ECO:0000256" key="9">
    <source>
        <dbReference type="ARBA" id="ARBA00048679"/>
    </source>
</evidence>
<evidence type="ECO:0000256" key="8">
    <source>
        <dbReference type="ARBA" id="ARBA00047899"/>
    </source>
</evidence>
<gene>
    <name evidence="12" type="ORF">PSON_ATCC_30995.1.T1470020</name>
</gene>
<keyword evidence="4" id="KW-0547">Nucleotide-binding</keyword>
<dbReference type="OrthoDB" id="26525at2759"/>
<dbReference type="GO" id="GO:0005509">
    <property type="term" value="F:calcium ion binding"/>
    <property type="evidence" value="ECO:0007669"/>
    <property type="project" value="InterPro"/>
</dbReference>
<dbReference type="Pfam" id="PF13499">
    <property type="entry name" value="EF-hand_7"/>
    <property type="match status" value="1"/>
</dbReference>
<keyword evidence="13" id="KW-1185">Reference proteome</keyword>
<protein>
    <recommendedName>
        <fullName evidence="1">non-specific serine/threonine protein kinase</fullName>
        <ecNumber evidence="1">2.7.11.1</ecNumber>
    </recommendedName>
</protein>
<dbReference type="PANTHER" id="PTHR43671:SF98">
    <property type="entry name" value="SERINE_THREONINE-PROTEIN KINASE NEK11"/>
    <property type="match status" value="1"/>
</dbReference>
<dbReference type="PROSITE" id="PS50222">
    <property type="entry name" value="EF_HAND_2"/>
    <property type="match status" value="1"/>
</dbReference>
<dbReference type="Pfam" id="PF00069">
    <property type="entry name" value="Pkinase"/>
    <property type="match status" value="1"/>
</dbReference>
<organism evidence="12 13">
    <name type="scientific">Paramecium sonneborni</name>
    <dbReference type="NCBI Taxonomy" id="65129"/>
    <lineage>
        <taxon>Eukaryota</taxon>
        <taxon>Sar</taxon>
        <taxon>Alveolata</taxon>
        <taxon>Ciliophora</taxon>
        <taxon>Intramacronucleata</taxon>
        <taxon>Oligohymenophorea</taxon>
        <taxon>Peniculida</taxon>
        <taxon>Parameciidae</taxon>
        <taxon>Paramecium</taxon>
    </lineage>
</organism>
<feature type="domain" description="EF-hand" evidence="11">
    <location>
        <begin position="570"/>
        <end position="605"/>
    </location>
</feature>
<evidence type="ECO:0000259" key="10">
    <source>
        <dbReference type="PROSITE" id="PS50011"/>
    </source>
</evidence>
<feature type="domain" description="Protein kinase" evidence="10">
    <location>
        <begin position="1"/>
        <end position="278"/>
    </location>
</feature>